<comment type="caution">
    <text evidence="2">The sequence shown here is derived from an EMBL/GenBank/DDBJ whole genome shotgun (WGS) entry which is preliminary data.</text>
</comment>
<dbReference type="InterPro" id="IPR001763">
    <property type="entry name" value="Rhodanese-like_dom"/>
</dbReference>
<dbReference type="Gene3D" id="3.50.50.60">
    <property type="entry name" value="FAD/NAD(P)-binding domain"/>
    <property type="match status" value="2"/>
</dbReference>
<feature type="domain" description="Rhodanese" evidence="1">
    <location>
        <begin position="10"/>
        <end position="52"/>
    </location>
</feature>
<protein>
    <submittedName>
        <fullName evidence="2">NAD(P)/FAD-dependent oxidoreductase</fullName>
    </submittedName>
</protein>
<dbReference type="InterPro" id="IPR036188">
    <property type="entry name" value="FAD/NAD-bd_sf"/>
</dbReference>
<dbReference type="PANTHER" id="PTHR43734:SF1">
    <property type="entry name" value="PHYTOENE DESATURASE"/>
    <property type="match status" value="1"/>
</dbReference>
<dbReference type="SUPFAM" id="SSF51905">
    <property type="entry name" value="FAD/NAD(P)-binding domain"/>
    <property type="match status" value="1"/>
</dbReference>
<evidence type="ECO:0000259" key="1">
    <source>
        <dbReference type="PROSITE" id="PS50206"/>
    </source>
</evidence>
<organism evidence="2">
    <name type="scientific">Streptantibioticus silvisoli</name>
    <dbReference type="NCBI Taxonomy" id="2705255"/>
    <lineage>
        <taxon>Bacteria</taxon>
        <taxon>Bacillati</taxon>
        <taxon>Actinomycetota</taxon>
        <taxon>Actinomycetes</taxon>
        <taxon>Kitasatosporales</taxon>
        <taxon>Streptomycetaceae</taxon>
        <taxon>Streptantibioticus</taxon>
    </lineage>
</organism>
<name>A0AA90H3C4_9ACTN</name>
<proteinExistence type="predicted"/>
<dbReference type="AlphaFoldDB" id="A0AA90H3C4"/>
<dbReference type="EMBL" id="JABXJJ020000014">
    <property type="protein sequence ID" value="MDI5970238.1"/>
    <property type="molecule type" value="Genomic_DNA"/>
</dbReference>
<accession>A0AA90H3C4</accession>
<evidence type="ECO:0000313" key="2">
    <source>
        <dbReference type="EMBL" id="MDI5970238.1"/>
    </source>
</evidence>
<sequence length="477" mass="49404">MARIAVIGAGMGSLAAAARLAVAGHRVVVYERARTYGGGVGQLARDGFAFDTGPGLLLLPAVYRDLFVKTGREPLEQCVDLVQVDPSGRHLLADGTELTLPNASRGGVVAALDKAFGGGAGERWSTVLNRAREVWEVTRRPLLEDTLAPDTAPLGRDPYPAPRRGLLRRAVPPTIASVGRHELRDPGLAALLDTAVLEYGLDPRSAPASATVLPYMEQTFGTWYVRGGLRALADAVYARCLARGVEFRFGTGVEEVPERDGRVDGVVLSDGTHQAADAVVRGTPGRALDGDTGRLTVCLALRGPRPPDTAHRTVVHGLAAPHDGTPDGPAPTVTVLRPDDPALVPDADHEAVRLGVTVCPHGPGAVDWDAPGYARAFADRVVAAARAAIPDLPERELWRVVRTPADTERETGAPGGAVAGPALAGAAGAYLRTANRPGPQGLYRVGGSAHPGGGLPHAGMSGAIVADLLAGGPGGSR</sequence>
<dbReference type="Pfam" id="PF01593">
    <property type="entry name" value="Amino_oxidase"/>
    <property type="match status" value="1"/>
</dbReference>
<dbReference type="PANTHER" id="PTHR43734">
    <property type="entry name" value="PHYTOENE DESATURASE"/>
    <property type="match status" value="1"/>
</dbReference>
<dbReference type="InterPro" id="IPR002937">
    <property type="entry name" value="Amino_oxidase"/>
</dbReference>
<reference evidence="2" key="1">
    <citation type="submission" date="2023-05" db="EMBL/GenBank/DDBJ databases">
        <title>Streptantibioticus silvisoli sp. nov., acidotolerant actinomycetes 1 from pine litter.</title>
        <authorList>
            <person name="Swiecimska M."/>
            <person name="Golinska P."/>
            <person name="Sangal V."/>
            <person name="Wachnowicz B."/>
            <person name="Goodfellow M."/>
        </authorList>
    </citation>
    <scope>NUCLEOTIDE SEQUENCE</scope>
    <source>
        <strain evidence="2">SL13</strain>
    </source>
</reference>
<dbReference type="RefSeq" id="WP_271318435.1">
    <property type="nucleotide sequence ID" value="NZ_JABXJJ020000014.1"/>
</dbReference>
<dbReference type="GO" id="GO:0016491">
    <property type="term" value="F:oxidoreductase activity"/>
    <property type="evidence" value="ECO:0007669"/>
    <property type="project" value="InterPro"/>
</dbReference>
<dbReference type="PROSITE" id="PS50206">
    <property type="entry name" value="RHODANESE_3"/>
    <property type="match status" value="1"/>
</dbReference>
<gene>
    <name evidence="2" type="ORF">POF50_012945</name>
</gene>